<proteinExistence type="predicted"/>
<dbReference type="EMBL" id="QAXS01000050">
    <property type="protein sequence ID" value="PTV93136.1"/>
    <property type="molecule type" value="Genomic_DNA"/>
</dbReference>
<keyword evidence="1 4" id="KW-0378">Hydrolase</keyword>
<reference evidence="4 6" key="1">
    <citation type="submission" date="2018-04" db="EMBL/GenBank/DDBJ databases">
        <title>Subsurface microbial communities from deep shales in Ohio and West Virginia, USA.</title>
        <authorList>
            <person name="Wrighton K."/>
        </authorList>
    </citation>
    <scope>NUCLEOTIDE SEQUENCE [LARGE SCALE GENOMIC DNA]</scope>
    <source>
        <strain evidence="5 7">MSL 7</strain>
        <strain evidence="4 6">WC1</strain>
    </source>
</reference>
<dbReference type="InterPro" id="IPR023186">
    <property type="entry name" value="IUNH"/>
</dbReference>
<dbReference type="InterPro" id="IPR001910">
    <property type="entry name" value="Inosine/uridine_hydrolase_dom"/>
</dbReference>
<dbReference type="RefSeq" id="WP_108142643.1">
    <property type="nucleotide sequence ID" value="NZ_QAXS01000050.1"/>
</dbReference>
<dbReference type="OrthoDB" id="9797882at2"/>
<dbReference type="AlphaFoldDB" id="A0A2T5RFM9"/>
<evidence type="ECO:0000256" key="2">
    <source>
        <dbReference type="ARBA" id="ARBA00023295"/>
    </source>
</evidence>
<dbReference type="GO" id="GO:0005829">
    <property type="term" value="C:cytosol"/>
    <property type="evidence" value="ECO:0007669"/>
    <property type="project" value="TreeGrafter"/>
</dbReference>
<evidence type="ECO:0000313" key="7">
    <source>
        <dbReference type="Proteomes" id="UP000295176"/>
    </source>
</evidence>
<evidence type="ECO:0000313" key="4">
    <source>
        <dbReference type="EMBL" id="PTV93136.1"/>
    </source>
</evidence>
<evidence type="ECO:0000313" key="6">
    <source>
        <dbReference type="Proteomes" id="UP000244089"/>
    </source>
</evidence>
<evidence type="ECO:0000256" key="1">
    <source>
        <dbReference type="ARBA" id="ARBA00022801"/>
    </source>
</evidence>
<evidence type="ECO:0000313" key="5">
    <source>
        <dbReference type="EMBL" id="TDP88760.1"/>
    </source>
</evidence>
<accession>A0A2T5RFM9</accession>
<feature type="domain" description="Inosine/uridine-preferring nucleoside hydrolase" evidence="3">
    <location>
        <begin position="4"/>
        <end position="258"/>
    </location>
</feature>
<dbReference type="EMBL" id="SNXX01000032">
    <property type="protein sequence ID" value="TDP88760.1"/>
    <property type="molecule type" value="Genomic_DNA"/>
</dbReference>
<protein>
    <submittedName>
        <fullName evidence="4">Inosine-uridine nucleoside N-ribohydrolase</fullName>
    </submittedName>
</protein>
<sequence length="304" mass="34083">MKKVILDCDNTIGLNEKDVDDGLAFLFLLGRADIDLMAVTSVFGNSNLEDTYNTTEGMLNDFKLKDQVKHLKGAAEAGDHQTEAAEFLAQTAAENKDEITLIAIGPLTNLYAAWKIDNDFFKNLKEIIIMGGVTELLQFGEDTIDELNLTSDPEAAERVLKAEVPVALMSGNLCLAARFGEKSWRRVNRSKNKAVRAYITDKIKHWYDYSSEMIGLTGFYMWDVVAVVYMIAPEIFPYNKRKFVSTVEDLKIGQIKTEKAEGKLQDAGIINLPSTILDTKRFKDLVFSAWDQIEIIPEGYSDAE</sequence>
<dbReference type="Pfam" id="PF01156">
    <property type="entry name" value="IU_nuc_hydro"/>
    <property type="match status" value="1"/>
</dbReference>
<dbReference type="Proteomes" id="UP000295176">
    <property type="component" value="Unassembled WGS sequence"/>
</dbReference>
<dbReference type="Gene3D" id="3.90.245.10">
    <property type="entry name" value="Ribonucleoside hydrolase-like"/>
    <property type="match status" value="1"/>
</dbReference>
<dbReference type="PANTHER" id="PTHR12304:SF4">
    <property type="entry name" value="URIDINE NUCLEOSIDASE"/>
    <property type="match status" value="1"/>
</dbReference>
<evidence type="ECO:0000259" key="3">
    <source>
        <dbReference type="Pfam" id="PF01156"/>
    </source>
</evidence>
<dbReference type="PANTHER" id="PTHR12304">
    <property type="entry name" value="INOSINE-URIDINE PREFERRING NUCLEOSIDE HYDROLASE"/>
    <property type="match status" value="1"/>
</dbReference>
<dbReference type="GO" id="GO:0008477">
    <property type="term" value="F:purine nucleosidase activity"/>
    <property type="evidence" value="ECO:0007669"/>
    <property type="project" value="TreeGrafter"/>
</dbReference>
<dbReference type="SUPFAM" id="SSF53590">
    <property type="entry name" value="Nucleoside hydrolase"/>
    <property type="match status" value="1"/>
</dbReference>
<comment type="caution">
    <text evidence="4">The sequence shown here is derived from an EMBL/GenBank/DDBJ whole genome shotgun (WGS) entry which is preliminary data.</text>
</comment>
<dbReference type="GO" id="GO:0006152">
    <property type="term" value="P:purine nucleoside catabolic process"/>
    <property type="evidence" value="ECO:0007669"/>
    <property type="project" value="TreeGrafter"/>
</dbReference>
<name>A0A2T5RFM9_9FIRM</name>
<dbReference type="InterPro" id="IPR036452">
    <property type="entry name" value="Ribo_hydro-like"/>
</dbReference>
<dbReference type="Proteomes" id="UP000244089">
    <property type="component" value="Unassembled WGS sequence"/>
</dbReference>
<keyword evidence="2" id="KW-0326">Glycosidase</keyword>
<gene>
    <name evidence="5" type="ORF">C7957_13210</name>
    <name evidence="4" type="ORF">C8C76_1506</name>
</gene>
<organism evidence="4 6">
    <name type="scientific">Halanaerobium saccharolyticum</name>
    <dbReference type="NCBI Taxonomy" id="43595"/>
    <lineage>
        <taxon>Bacteria</taxon>
        <taxon>Bacillati</taxon>
        <taxon>Bacillota</taxon>
        <taxon>Clostridia</taxon>
        <taxon>Halanaerobiales</taxon>
        <taxon>Halanaerobiaceae</taxon>
        <taxon>Halanaerobium</taxon>
    </lineage>
</organism>